<comment type="caution">
    <text evidence="2">The sequence shown here is derived from an EMBL/GenBank/DDBJ whole genome shotgun (WGS) entry which is preliminary data.</text>
</comment>
<feature type="region of interest" description="Disordered" evidence="1">
    <location>
        <begin position="47"/>
        <end position="83"/>
    </location>
</feature>
<proteinExistence type="predicted"/>
<dbReference type="AlphaFoldDB" id="A0A7J6L3F3"/>
<organism evidence="2 3">
    <name type="scientific">Perkinsus chesapeaki</name>
    <name type="common">Clam parasite</name>
    <name type="synonym">Perkinsus andrewsi</name>
    <dbReference type="NCBI Taxonomy" id="330153"/>
    <lineage>
        <taxon>Eukaryota</taxon>
        <taxon>Sar</taxon>
        <taxon>Alveolata</taxon>
        <taxon>Perkinsozoa</taxon>
        <taxon>Perkinsea</taxon>
        <taxon>Perkinsida</taxon>
        <taxon>Perkinsidae</taxon>
        <taxon>Perkinsus</taxon>
    </lineage>
</organism>
<evidence type="ECO:0000313" key="3">
    <source>
        <dbReference type="Proteomes" id="UP000591131"/>
    </source>
</evidence>
<dbReference type="Proteomes" id="UP000591131">
    <property type="component" value="Unassembled WGS sequence"/>
</dbReference>
<evidence type="ECO:0000313" key="2">
    <source>
        <dbReference type="EMBL" id="KAF4654115.1"/>
    </source>
</evidence>
<accession>A0A7J6L3F3</accession>
<gene>
    <name evidence="2" type="ORF">FOL47_010147</name>
</gene>
<feature type="non-terminal residue" evidence="2">
    <location>
        <position position="145"/>
    </location>
</feature>
<dbReference type="EMBL" id="JAAPAO010000760">
    <property type="protein sequence ID" value="KAF4654115.1"/>
    <property type="molecule type" value="Genomic_DNA"/>
</dbReference>
<keyword evidence="3" id="KW-1185">Reference proteome</keyword>
<evidence type="ECO:0000256" key="1">
    <source>
        <dbReference type="SAM" id="MobiDB-lite"/>
    </source>
</evidence>
<sequence length="145" mass="16485">NVIGNVDVYIIISLISDFAVIRREYEKRRKYQPVLQERDRGAIKNPINYSSNLHRPGSRAKQKRCSTKVTTEGDRNDMTVYGGDDAAGDSEMRIMENEGENVMKGDVLACADFAKQAERVRRIMKWSSNANKKITATIAAEYTHR</sequence>
<protein>
    <submittedName>
        <fullName evidence="2">Uncharacterized protein</fullName>
    </submittedName>
</protein>
<reference evidence="2 3" key="1">
    <citation type="submission" date="2020-04" db="EMBL/GenBank/DDBJ databases">
        <title>Perkinsus chesapeaki whole genome sequence.</title>
        <authorList>
            <person name="Bogema D.R."/>
        </authorList>
    </citation>
    <scope>NUCLEOTIDE SEQUENCE [LARGE SCALE GENOMIC DNA]</scope>
    <source>
        <strain evidence="2">ATCC PRA-425</strain>
    </source>
</reference>
<feature type="compositionally biased region" description="Basic residues" evidence="1">
    <location>
        <begin position="56"/>
        <end position="66"/>
    </location>
</feature>
<name>A0A7J6L3F3_PERCH</name>